<organism evidence="1 2">
    <name type="scientific">Cochleicola gelatinilyticus</name>
    <dbReference type="NCBI Taxonomy" id="1763537"/>
    <lineage>
        <taxon>Bacteria</taxon>
        <taxon>Pseudomonadati</taxon>
        <taxon>Bacteroidota</taxon>
        <taxon>Flavobacteriia</taxon>
        <taxon>Flavobacteriales</taxon>
        <taxon>Flavobacteriaceae</taxon>
        <taxon>Cochleicola</taxon>
    </lineage>
</organism>
<dbReference type="EMBL" id="LRXL01000037">
    <property type="protein sequence ID" value="OAB78809.1"/>
    <property type="molecule type" value="Genomic_DNA"/>
</dbReference>
<dbReference type="STRING" id="1763537.ULVI_09520"/>
<reference evidence="1 2" key="1">
    <citation type="submission" date="2016-02" db="EMBL/GenBank/DDBJ databases">
        <title>Ulvibacter sp. LPB0005, isolated from Thais luteostoma.</title>
        <authorList>
            <person name="Shin S.-K."/>
            <person name="Yi H."/>
        </authorList>
    </citation>
    <scope>NUCLEOTIDE SEQUENCE [LARGE SCALE GENOMIC DNA]</scope>
    <source>
        <strain evidence="1 2">LPB0005</strain>
    </source>
</reference>
<accession>A0A167HNX0</accession>
<sequence length="891" mass="101829">MNKLLEITPHYRSFVDDQVLTSGQLNEFINYFEDQDRLSRVCLTGVGIACGFTIEMNTQETEISISQGCGITTDGDLLKLQKDIEDSKDKSITLEQVTYSHFRIFEDENANYEHFLTDGDSIPLWELVADENASGEGIGLLSNLELSDKVALLYLESFPKKSTICNTTNCDNQGQPNIQNLRVLLANKSDVEEIVNGHDSIYTKHNVYEAMTNLPQTAVQKVVLHAGLGGLNNIGSYAAIANVFKTAITTTKDRLHSAYSDLFEGFGELLFIPNGTQNTVLNQIDNLDDSEINFGMQYRYDLVRDVSDTFNEIANLLLKLKTECCPDIAAFPKHLLLGCLSPSEAYPELRHEFYHSPINNNYNAYLQQAKNLMQRVAVLLDNFNLGSGNNSDGEGETAPLFDPAITPSKSCGTLGEKAIPFYYHVNDELLNVWDFFKTENYKQRYNTSFHRNNLAPNSWVQTPLQFELDCHDFYRIEGYLGLEGLETRDRITEERDSFGLDFDCRIYDLETDDQAFTAFVREHPSITHRGGVPKGGTFILITENDTLVADFCVSYKVATTAEEQNCCSLMECTYPWISSLKYLNNLSRSLDGTQSNNVPMPQQYRLQVIEYRINREKLINTTTTIEIPLRQIYYRRMHAITDALNKRFDKGLVFDFNESQKRFVITRAKDDTFVLRLRDVTQANSNAIYTYSNSGMFRNNLIFRPDAMRCRDLKGYNPSFYEKLQKQIAPIGKDDDYGDYKTKWASWYYLRDRLITNNDIEEMGLTRMITNVEQLPQEIAAEVREMKAAFRNALTSDVNLNFQLDGDWVNGVWVNETMLDYERQNRSNTHDQIVLFIKQRKELHNETGVTKLSVYITGTPYTPELDAAIEQYNSLADFYFGSPRGENAIAI</sequence>
<dbReference type="OrthoDB" id="596204at2"/>
<dbReference type="Proteomes" id="UP000077013">
    <property type="component" value="Unassembled WGS sequence"/>
</dbReference>
<gene>
    <name evidence="1" type="ORF">ULVI_09520</name>
</gene>
<evidence type="ECO:0000313" key="2">
    <source>
        <dbReference type="Proteomes" id="UP000077013"/>
    </source>
</evidence>
<protein>
    <submittedName>
        <fullName evidence="1">Uncharacterized protein</fullName>
    </submittedName>
</protein>
<proteinExistence type="predicted"/>
<dbReference type="AlphaFoldDB" id="A0A167HNX0"/>
<name>A0A167HNX0_9FLAO</name>
<dbReference type="RefSeq" id="WP_068592168.1">
    <property type="nucleotide sequence ID" value="NZ_LRXL01000037.1"/>
</dbReference>
<keyword evidence="2" id="KW-1185">Reference proteome</keyword>
<comment type="caution">
    <text evidence="1">The sequence shown here is derived from an EMBL/GenBank/DDBJ whole genome shotgun (WGS) entry which is preliminary data.</text>
</comment>
<evidence type="ECO:0000313" key="1">
    <source>
        <dbReference type="EMBL" id="OAB78809.1"/>
    </source>
</evidence>